<gene>
    <name evidence="1" type="ordered locus">Ccan_07550</name>
</gene>
<protein>
    <submittedName>
        <fullName evidence="1">Uncharacterized protein</fullName>
    </submittedName>
</protein>
<name>F9YTT9_CAPCC</name>
<proteinExistence type="predicted"/>
<organism evidence="1 2">
    <name type="scientific">Capnocytophaga canimorsus (strain 5)</name>
    <dbReference type="NCBI Taxonomy" id="860228"/>
    <lineage>
        <taxon>Bacteria</taxon>
        <taxon>Pseudomonadati</taxon>
        <taxon>Bacteroidota</taxon>
        <taxon>Flavobacteriia</taxon>
        <taxon>Flavobacteriales</taxon>
        <taxon>Flavobacteriaceae</taxon>
        <taxon>Capnocytophaga</taxon>
    </lineage>
</organism>
<dbReference type="HOGENOM" id="CLU_3023532_0_0_10"/>
<evidence type="ECO:0000313" key="1">
    <source>
        <dbReference type="EMBL" id="AEK22873.1"/>
    </source>
</evidence>
<dbReference type="Proteomes" id="UP000008895">
    <property type="component" value="Chromosome"/>
</dbReference>
<accession>F9YTT9</accession>
<dbReference type="KEGG" id="ccm:Ccan_07550"/>
<sequence>MLGLKYKDYMYALDIVSKAAKKVKTQKGGSSYPIDIFSELEDFLQENNMNYKFKH</sequence>
<dbReference type="STRING" id="860228.Ccan_07550"/>
<evidence type="ECO:0000313" key="2">
    <source>
        <dbReference type="Proteomes" id="UP000008895"/>
    </source>
</evidence>
<dbReference type="AlphaFoldDB" id="F9YTT9"/>
<reference evidence="1 2" key="1">
    <citation type="journal article" date="2011" name="J. Bacteriol.">
        <title>Complete genome sequence of the dog commensal and human pathogen Capnocytophaga canimorsus strain 5.</title>
        <authorList>
            <person name="Manfredi P."/>
            <person name="Pagni M."/>
            <person name="Cornelis G.R."/>
        </authorList>
    </citation>
    <scope>NUCLEOTIDE SEQUENCE [LARGE SCALE GENOMIC DNA]</scope>
    <source>
        <strain evidence="2">5</strain>
    </source>
</reference>
<dbReference type="EMBL" id="CP002113">
    <property type="protein sequence ID" value="AEK22873.1"/>
    <property type="molecule type" value="Genomic_DNA"/>
</dbReference>
<keyword evidence="2" id="KW-1185">Reference proteome</keyword>